<comment type="caution">
    <text evidence="7">The sequence shown here is derived from an EMBL/GenBank/DDBJ whole genome shotgun (WGS) entry which is preliminary data.</text>
</comment>
<dbReference type="InterPro" id="IPR036852">
    <property type="entry name" value="Peptidase_S8/S53_dom_sf"/>
</dbReference>
<dbReference type="PANTHER" id="PTHR43806">
    <property type="entry name" value="PEPTIDASE S8"/>
    <property type="match status" value="1"/>
</dbReference>
<dbReference type="Gene3D" id="3.40.50.200">
    <property type="entry name" value="Peptidase S8/S53 domain"/>
    <property type="match status" value="1"/>
</dbReference>
<evidence type="ECO:0000256" key="2">
    <source>
        <dbReference type="ARBA" id="ARBA00022670"/>
    </source>
</evidence>
<dbReference type="PROSITE" id="PS51318">
    <property type="entry name" value="TAT"/>
    <property type="match status" value="1"/>
</dbReference>
<reference evidence="7 8" key="1">
    <citation type="submission" date="2021-06" db="EMBL/GenBank/DDBJ databases">
        <title>Halomicroarcula sp. a new haloarchaeum isolated from saline soil.</title>
        <authorList>
            <person name="Duran-Viseras A."/>
            <person name="Sanchez-Porro C."/>
            <person name="Ventosa A."/>
        </authorList>
    </citation>
    <scope>NUCLEOTIDE SEQUENCE [LARGE SCALE GENOMIC DNA]</scope>
    <source>
        <strain evidence="7 8">F27</strain>
    </source>
</reference>
<comment type="similarity">
    <text evidence="1 5">Belongs to the peptidase S8 family.</text>
</comment>
<dbReference type="Proteomes" id="UP001430455">
    <property type="component" value="Unassembled WGS sequence"/>
</dbReference>
<dbReference type="InterPro" id="IPR006311">
    <property type="entry name" value="TAT_signal"/>
</dbReference>
<evidence type="ECO:0000256" key="3">
    <source>
        <dbReference type="ARBA" id="ARBA00022801"/>
    </source>
</evidence>
<protein>
    <submittedName>
        <fullName evidence="7">S8 family serine peptidase</fullName>
    </submittedName>
</protein>
<feature type="active site" description="Charge relay system" evidence="5">
    <location>
        <position position="145"/>
    </location>
</feature>
<evidence type="ECO:0000313" key="7">
    <source>
        <dbReference type="EMBL" id="MBX0297193.1"/>
    </source>
</evidence>
<evidence type="ECO:0000259" key="6">
    <source>
        <dbReference type="Pfam" id="PF00082"/>
    </source>
</evidence>
<dbReference type="RefSeq" id="WP_220581775.1">
    <property type="nucleotide sequence ID" value="NZ_RKLT01000015.1"/>
</dbReference>
<evidence type="ECO:0000256" key="5">
    <source>
        <dbReference type="PROSITE-ProRule" id="PRU01240"/>
    </source>
</evidence>
<feature type="domain" description="Peptidase S8/S53" evidence="6">
    <location>
        <begin position="136"/>
        <end position="485"/>
    </location>
</feature>
<proteinExistence type="inferred from homology"/>
<gene>
    <name evidence="7" type="ORF">EGH23_20155</name>
</gene>
<dbReference type="GO" id="GO:0004252">
    <property type="term" value="F:serine-type endopeptidase activity"/>
    <property type="evidence" value="ECO:0007669"/>
    <property type="project" value="UniProtKB-UniRule"/>
</dbReference>
<keyword evidence="2 5" id="KW-0645">Protease</keyword>
<keyword evidence="3 5" id="KW-0378">Hydrolase</keyword>
<accession>A0AAW4PHT4</accession>
<evidence type="ECO:0000256" key="1">
    <source>
        <dbReference type="ARBA" id="ARBA00011073"/>
    </source>
</evidence>
<dbReference type="PROSITE" id="PS51892">
    <property type="entry name" value="SUBTILASE"/>
    <property type="match status" value="1"/>
</dbReference>
<evidence type="ECO:0000313" key="8">
    <source>
        <dbReference type="Proteomes" id="UP001430455"/>
    </source>
</evidence>
<dbReference type="InterPro" id="IPR015500">
    <property type="entry name" value="Peptidase_S8_subtilisin-rel"/>
</dbReference>
<feature type="active site" description="Charge relay system" evidence="5">
    <location>
        <position position="446"/>
    </location>
</feature>
<dbReference type="PROSITE" id="PS00138">
    <property type="entry name" value="SUBTILASE_SER"/>
    <property type="match status" value="1"/>
</dbReference>
<dbReference type="Pfam" id="PF00082">
    <property type="entry name" value="Peptidase_S8"/>
    <property type="match status" value="1"/>
</dbReference>
<name>A0AAW4PHT4_9EURY</name>
<dbReference type="PRINTS" id="PR00723">
    <property type="entry name" value="SUBTILISIN"/>
</dbReference>
<dbReference type="GO" id="GO:0006508">
    <property type="term" value="P:proteolysis"/>
    <property type="evidence" value="ECO:0007669"/>
    <property type="project" value="UniProtKB-KW"/>
</dbReference>
<dbReference type="EMBL" id="RKLT01000015">
    <property type="protein sequence ID" value="MBX0297193.1"/>
    <property type="molecule type" value="Genomic_DNA"/>
</dbReference>
<sequence>MSDSGKGFDRRSVLKGVGALLGGAAASPRLVAAEPTGQYVVSARGKGAGRRLEKAGFTVTRELAGGRVLLVAGGDDPASVNGIKNATRDVRLRLERPSRSAPLPKGTAETRAESLYPRQWDKQTTHAAAAHDVTTGEGATVAVIDTGSDLDHPDLAPNLVPGALFRRVAGTGPDDGVFTDSGVDVRLPEDPLTAADEVTDGGGAVVGYDPDAFEVTDDRHPSDDVDGHGSHVAGIAAASVGEEVDDGFTGVAGTAPDATVVPHRVFYWERQEVTFEGDGGERTEELVVTSTTTADVLAAIDFAANEVGVDAMNLSIGTPPLPPQLNSEGFRGAYRQVIQDAVSSDSVVVVSAGNSGTELNQGGAFTTPNSVPGATSVSATGPDDERAFYSNYGANEITLGAPGGGYETLEKTLSRDTEWPYPTNLVLSTTPPDVYGAAHSYFAGTSMAAPQVTGAAALVATANPDLSATQVESVLENSASDVSGQRRDDVGAGVLDVAAAVRAATDRR</sequence>
<dbReference type="InterPro" id="IPR023828">
    <property type="entry name" value="Peptidase_S8_Ser-AS"/>
</dbReference>
<evidence type="ECO:0000256" key="4">
    <source>
        <dbReference type="ARBA" id="ARBA00022825"/>
    </source>
</evidence>
<dbReference type="InterPro" id="IPR050131">
    <property type="entry name" value="Peptidase_S8_subtilisin-like"/>
</dbReference>
<organism evidence="7 8">
    <name type="scientific">Haloarcula nitratireducens</name>
    <dbReference type="NCBI Taxonomy" id="2487749"/>
    <lineage>
        <taxon>Archaea</taxon>
        <taxon>Methanobacteriati</taxon>
        <taxon>Methanobacteriota</taxon>
        <taxon>Stenosarchaea group</taxon>
        <taxon>Halobacteria</taxon>
        <taxon>Halobacteriales</taxon>
        <taxon>Haloarculaceae</taxon>
        <taxon>Haloarcula</taxon>
    </lineage>
</organism>
<dbReference type="AlphaFoldDB" id="A0AAW4PHT4"/>
<keyword evidence="4 5" id="KW-0720">Serine protease</keyword>
<keyword evidence="8" id="KW-1185">Reference proteome</keyword>
<dbReference type="PROSITE" id="PS00137">
    <property type="entry name" value="SUBTILASE_HIS"/>
    <property type="match status" value="1"/>
</dbReference>
<dbReference type="InterPro" id="IPR000209">
    <property type="entry name" value="Peptidase_S8/S53_dom"/>
</dbReference>
<dbReference type="PANTHER" id="PTHR43806:SF11">
    <property type="entry name" value="CEREVISIN-RELATED"/>
    <property type="match status" value="1"/>
</dbReference>
<feature type="active site" description="Charge relay system" evidence="5">
    <location>
        <position position="228"/>
    </location>
</feature>
<dbReference type="SUPFAM" id="SSF52743">
    <property type="entry name" value="Subtilisin-like"/>
    <property type="match status" value="1"/>
</dbReference>
<dbReference type="InterPro" id="IPR022398">
    <property type="entry name" value="Peptidase_S8_His-AS"/>
</dbReference>